<comment type="catalytic activity">
    <reaction evidence="4">
        <text>a 2'-deoxyadenosine in DNA + S-adenosyl-L-methionine = an N(6)-methyl-2'-deoxyadenosine in DNA + S-adenosyl-L-homocysteine + H(+)</text>
        <dbReference type="Rhea" id="RHEA:15197"/>
        <dbReference type="Rhea" id="RHEA-COMP:12418"/>
        <dbReference type="Rhea" id="RHEA-COMP:12419"/>
        <dbReference type="ChEBI" id="CHEBI:15378"/>
        <dbReference type="ChEBI" id="CHEBI:57856"/>
        <dbReference type="ChEBI" id="CHEBI:59789"/>
        <dbReference type="ChEBI" id="CHEBI:90615"/>
        <dbReference type="ChEBI" id="CHEBI:90616"/>
        <dbReference type="EC" id="2.1.1.72"/>
    </reaction>
</comment>
<dbReference type="Proteomes" id="UP001213721">
    <property type="component" value="Chromosome"/>
</dbReference>
<name>A0AAX3NNS7_9GAMM</name>
<gene>
    <name evidence="5" type="primary">pglX</name>
    <name evidence="5" type="ORF">PYU98_18250</name>
</gene>
<dbReference type="RefSeq" id="WP_275056841.1">
    <property type="nucleotide sequence ID" value="NZ_CP118988.1"/>
</dbReference>
<proteinExistence type="predicted"/>
<sequence>MSQKYNNDLQQLFYHASANDFNQIPGSPIAYWLPKQLGTVFLQAKKIKDVSPVKKGLITSNNDRFIRLWHEVDLVNILFECQNHEQSKKSRRRWYPINSGGDFKKWYGNNQVVINWQFNGEEITSYAASLYGSASRQIQNVQYYFKKCITWSNITTGSFGVRASETGFIFGCAGTVCFPSESDYEYILALLNSKVANYVLSLLNPTLNFVVGDISSIPVLMHQQRTLLEKNVSSLIAIARDDWNNNEYSPGFKVNSLVKKFEIMVSDSLYAYIENVKKIVYLFSEKEAENNRLFIETYGLQDELTPEVPLSEITLTCNPHYRYGGNLTDEEREARLQSDTIAELVSYAIGCMMGRYSLDREGLVYAHAGNEGFKALVEEGAYATFAADEDGILPLSTDSWFEDDVATRLEAFVCTVWGKETLEENLQFIADSLCLAAIKPVKKGGETSRETIRRYLSTQLYKDHLKTYKKRPIYWLFSSGKEKAFECLVYLHRYNEATLPRMRTEYVTPLLGQMAGRIERLRLQQTEASTSDAKRIGKEIDSLTKQLAELRAFDDQLKHHADMRITLDLDDGVKVNYGKFGTLLSDVKAITGDKGE</sequence>
<keyword evidence="2 5" id="KW-0489">Methyltransferase</keyword>
<keyword evidence="3 5" id="KW-0808">Transferase</keyword>
<dbReference type="InterPro" id="IPR047939">
    <property type="entry name" value="BREX_1_PglX"/>
</dbReference>
<evidence type="ECO:0000256" key="2">
    <source>
        <dbReference type="ARBA" id="ARBA00022603"/>
    </source>
</evidence>
<protein>
    <recommendedName>
        <fullName evidence="1">site-specific DNA-methyltransferase (adenine-specific)</fullName>
        <ecNumber evidence="1">2.1.1.72</ecNumber>
    </recommendedName>
</protein>
<dbReference type="PANTHER" id="PTHR33841">
    <property type="entry name" value="DNA METHYLTRANSFERASE YEEA-RELATED"/>
    <property type="match status" value="1"/>
</dbReference>
<reference evidence="5" key="1">
    <citation type="submission" date="2023-02" db="EMBL/GenBank/DDBJ databases">
        <title>The sequence of Aeromonas allosaccharophila K520.</title>
        <authorList>
            <person name="Luo X."/>
        </authorList>
    </citation>
    <scope>NUCLEOTIDE SEQUENCE</scope>
    <source>
        <strain evidence="5">K520</strain>
    </source>
</reference>
<organism evidence="5 6">
    <name type="scientific">Aeromonas allosaccharophila</name>
    <dbReference type="NCBI Taxonomy" id="656"/>
    <lineage>
        <taxon>Bacteria</taxon>
        <taxon>Pseudomonadati</taxon>
        <taxon>Pseudomonadota</taxon>
        <taxon>Gammaproteobacteria</taxon>
        <taxon>Aeromonadales</taxon>
        <taxon>Aeromonadaceae</taxon>
        <taxon>Aeromonas</taxon>
    </lineage>
</organism>
<dbReference type="NCBIfam" id="NF033452">
    <property type="entry name" value="BREX_1_MTaseX"/>
    <property type="match status" value="1"/>
</dbReference>
<dbReference type="InterPro" id="IPR050953">
    <property type="entry name" value="N4_N6_ade-DNA_methylase"/>
</dbReference>
<dbReference type="PANTHER" id="PTHR33841:SF1">
    <property type="entry name" value="DNA METHYLTRANSFERASE A"/>
    <property type="match status" value="1"/>
</dbReference>
<accession>A0AAX3NNS7</accession>
<dbReference type="EC" id="2.1.1.72" evidence="1"/>
<evidence type="ECO:0000256" key="1">
    <source>
        <dbReference type="ARBA" id="ARBA00011900"/>
    </source>
</evidence>
<dbReference type="GO" id="GO:0032259">
    <property type="term" value="P:methylation"/>
    <property type="evidence" value="ECO:0007669"/>
    <property type="project" value="UniProtKB-KW"/>
</dbReference>
<evidence type="ECO:0000256" key="3">
    <source>
        <dbReference type="ARBA" id="ARBA00022679"/>
    </source>
</evidence>
<evidence type="ECO:0000313" key="6">
    <source>
        <dbReference type="Proteomes" id="UP001213721"/>
    </source>
</evidence>
<evidence type="ECO:0000256" key="4">
    <source>
        <dbReference type="ARBA" id="ARBA00047942"/>
    </source>
</evidence>
<dbReference type="REBASE" id="697617">
    <property type="entry name" value="AalK520ORF18250P"/>
</dbReference>
<evidence type="ECO:0000313" key="5">
    <source>
        <dbReference type="EMBL" id="WED75829.1"/>
    </source>
</evidence>
<dbReference type="GO" id="GO:0009007">
    <property type="term" value="F:site-specific DNA-methyltransferase (adenine-specific) activity"/>
    <property type="evidence" value="ECO:0007669"/>
    <property type="project" value="UniProtKB-EC"/>
</dbReference>
<dbReference type="AlphaFoldDB" id="A0AAX3NNS7"/>
<dbReference type="EMBL" id="CP118988">
    <property type="protein sequence ID" value="WED75829.1"/>
    <property type="molecule type" value="Genomic_DNA"/>
</dbReference>